<name>A0ABN1BP96_9BURK</name>
<dbReference type="InterPro" id="IPR012349">
    <property type="entry name" value="Split_barrel_FMN-bd"/>
</dbReference>
<sequence>MVKAALRNRGRENPYLIWTLQQLYFQLLYVKLFKQYEKHGGRHMAATPSGDVQVAFRQAMRSIAATVSIITAGDRERGHGMTATAVTSVSLDPAALLVCINNRTLLHHIMSSTERFCVNVLAQEHQDLSAAFSGAVAPGERFALGDWAETEEGIKHLASAQARIFCVKKLAVPFGTHTVFIGEVDDVQLSDRSAPLLYQNATYCRSIPMASG</sequence>
<gene>
    <name evidence="3" type="ORF">GCM10009097_18650</name>
</gene>
<dbReference type="PANTHER" id="PTHR30466">
    <property type="entry name" value="FLAVIN REDUCTASE"/>
    <property type="match status" value="1"/>
</dbReference>
<evidence type="ECO:0000313" key="3">
    <source>
        <dbReference type="EMBL" id="GAA0502088.1"/>
    </source>
</evidence>
<dbReference type="InterPro" id="IPR050268">
    <property type="entry name" value="NADH-dep_flavin_reductase"/>
</dbReference>
<dbReference type="SMART" id="SM00903">
    <property type="entry name" value="Flavin_Reduct"/>
    <property type="match status" value="1"/>
</dbReference>
<organism evidence="3 4">
    <name type="scientific">Pigmentiphaga daeguensis</name>
    <dbReference type="NCBI Taxonomy" id="414049"/>
    <lineage>
        <taxon>Bacteria</taxon>
        <taxon>Pseudomonadati</taxon>
        <taxon>Pseudomonadota</taxon>
        <taxon>Betaproteobacteria</taxon>
        <taxon>Burkholderiales</taxon>
        <taxon>Alcaligenaceae</taxon>
        <taxon>Pigmentiphaga</taxon>
    </lineage>
</organism>
<dbReference type="EMBL" id="BAAAEN010000005">
    <property type="protein sequence ID" value="GAA0502088.1"/>
    <property type="molecule type" value="Genomic_DNA"/>
</dbReference>
<keyword evidence="1" id="KW-0560">Oxidoreductase</keyword>
<accession>A0ABN1BP96</accession>
<proteinExistence type="predicted"/>
<dbReference type="Proteomes" id="UP001501706">
    <property type="component" value="Unassembled WGS sequence"/>
</dbReference>
<comment type="caution">
    <text evidence="3">The sequence shown here is derived from an EMBL/GenBank/DDBJ whole genome shotgun (WGS) entry which is preliminary data.</text>
</comment>
<evidence type="ECO:0000256" key="1">
    <source>
        <dbReference type="ARBA" id="ARBA00023002"/>
    </source>
</evidence>
<protein>
    <recommendedName>
        <fullName evidence="2">Flavin reductase like domain-containing protein</fullName>
    </recommendedName>
</protein>
<dbReference type="Gene3D" id="2.30.110.10">
    <property type="entry name" value="Electron Transport, Fmn-binding Protein, Chain A"/>
    <property type="match status" value="1"/>
</dbReference>
<dbReference type="InterPro" id="IPR002563">
    <property type="entry name" value="Flavin_Rdtase-like_dom"/>
</dbReference>
<dbReference type="SUPFAM" id="SSF50475">
    <property type="entry name" value="FMN-binding split barrel"/>
    <property type="match status" value="1"/>
</dbReference>
<dbReference type="Pfam" id="PF01613">
    <property type="entry name" value="Flavin_Reduct"/>
    <property type="match status" value="1"/>
</dbReference>
<evidence type="ECO:0000313" key="4">
    <source>
        <dbReference type="Proteomes" id="UP001501706"/>
    </source>
</evidence>
<dbReference type="PANTHER" id="PTHR30466:SF1">
    <property type="entry name" value="FMN REDUCTASE (NADH) RUTF"/>
    <property type="match status" value="1"/>
</dbReference>
<reference evidence="3 4" key="1">
    <citation type="journal article" date="2019" name="Int. J. Syst. Evol. Microbiol.">
        <title>The Global Catalogue of Microorganisms (GCM) 10K type strain sequencing project: providing services to taxonomists for standard genome sequencing and annotation.</title>
        <authorList>
            <consortium name="The Broad Institute Genomics Platform"/>
            <consortium name="The Broad Institute Genome Sequencing Center for Infectious Disease"/>
            <person name="Wu L."/>
            <person name="Ma J."/>
        </authorList>
    </citation>
    <scope>NUCLEOTIDE SEQUENCE [LARGE SCALE GENOMIC DNA]</scope>
    <source>
        <strain evidence="3 4">JCM 14330</strain>
    </source>
</reference>
<dbReference type="RefSeq" id="WP_343927417.1">
    <property type="nucleotide sequence ID" value="NZ_BAAAEN010000005.1"/>
</dbReference>
<feature type="domain" description="Flavin reductase like" evidence="2">
    <location>
        <begin position="60"/>
        <end position="205"/>
    </location>
</feature>
<evidence type="ECO:0000259" key="2">
    <source>
        <dbReference type="SMART" id="SM00903"/>
    </source>
</evidence>
<keyword evidence="4" id="KW-1185">Reference proteome</keyword>